<dbReference type="InterPro" id="IPR055360">
    <property type="entry name" value="bAvd"/>
</dbReference>
<dbReference type="Pfam" id="PF22296">
    <property type="entry name" value="bAvd"/>
    <property type="match status" value="1"/>
</dbReference>
<dbReference type="Gene3D" id="1.20.1440.60">
    <property type="entry name" value="23S rRNA-intervening sequence"/>
    <property type="match status" value="1"/>
</dbReference>
<feature type="domain" description="bAvd-like" evidence="1">
    <location>
        <begin position="22"/>
        <end position="124"/>
    </location>
</feature>
<reference evidence="3" key="1">
    <citation type="submission" date="2017-09" db="EMBL/GenBank/DDBJ databases">
        <title>Depth-based differentiation of microbial function through sediment-hosted aquifers and enrichment of novel symbionts in the deep terrestrial subsurface.</title>
        <authorList>
            <person name="Probst A.J."/>
            <person name="Ladd B."/>
            <person name="Jarett J.K."/>
            <person name="Geller-Mcgrath D.E."/>
            <person name="Sieber C.M.K."/>
            <person name="Emerson J.B."/>
            <person name="Anantharaman K."/>
            <person name="Thomas B.C."/>
            <person name="Malmstrom R."/>
            <person name="Stieglmeier M."/>
            <person name="Klingl A."/>
            <person name="Woyke T."/>
            <person name="Ryan C.M."/>
            <person name="Banfield J.F."/>
        </authorList>
    </citation>
    <scope>NUCLEOTIDE SEQUENCE [LARGE SCALE GENOMIC DNA]</scope>
</reference>
<sequence length="132" mass="15302">MDKLHSHKKSRVAPAGALPVIQKLIDAYKVWHNFLPHFSKTSRYTLGERIDLLLIEVMESALLASQFYKTQKVPYVRQAIMKLDLLKFFLQIAWEIKALDNKKYIALSEKLNEIGKMLGGWLRQLSKENSTD</sequence>
<dbReference type="EMBL" id="PFAH01000007">
    <property type="protein sequence ID" value="PIR97980.1"/>
    <property type="molecule type" value="Genomic_DNA"/>
</dbReference>
<dbReference type="Proteomes" id="UP000231466">
    <property type="component" value="Unassembled WGS sequence"/>
</dbReference>
<comment type="caution">
    <text evidence="2">The sequence shown here is derived from an EMBL/GenBank/DDBJ whole genome shotgun (WGS) entry which is preliminary data.</text>
</comment>
<dbReference type="AlphaFoldDB" id="A0A2H0VI43"/>
<gene>
    <name evidence="2" type="ORF">COT89_01880</name>
</gene>
<accession>A0A2H0VI43</accession>
<dbReference type="CDD" id="cd16376">
    <property type="entry name" value="Avd_like"/>
    <property type="match status" value="1"/>
</dbReference>
<name>A0A2H0VI43_9BACT</name>
<evidence type="ECO:0000313" key="3">
    <source>
        <dbReference type="Proteomes" id="UP000231466"/>
    </source>
</evidence>
<evidence type="ECO:0000259" key="1">
    <source>
        <dbReference type="Pfam" id="PF22296"/>
    </source>
</evidence>
<evidence type="ECO:0000313" key="2">
    <source>
        <dbReference type="EMBL" id="PIR97980.1"/>
    </source>
</evidence>
<protein>
    <recommendedName>
        <fullName evidence="1">bAvd-like domain-containing protein</fullName>
    </recommendedName>
</protein>
<dbReference type="InterPro" id="IPR036583">
    <property type="entry name" value="23S_rRNA_IVS_sf"/>
</dbReference>
<dbReference type="SUPFAM" id="SSF158446">
    <property type="entry name" value="IVS-encoded protein-like"/>
    <property type="match status" value="1"/>
</dbReference>
<proteinExistence type="predicted"/>
<organism evidence="2 3">
    <name type="scientific">Candidatus Colwellbacteria bacterium CG10_big_fil_rev_8_21_14_0_10_42_22</name>
    <dbReference type="NCBI Taxonomy" id="1974540"/>
    <lineage>
        <taxon>Bacteria</taxon>
        <taxon>Candidatus Colwelliibacteriota</taxon>
    </lineage>
</organism>